<evidence type="ECO:0000259" key="4">
    <source>
        <dbReference type="Pfam" id="PF02558"/>
    </source>
</evidence>
<dbReference type="EMBL" id="KV453853">
    <property type="protein sequence ID" value="ODV85207.1"/>
    <property type="molecule type" value="Genomic_DNA"/>
</dbReference>
<feature type="domain" description="Ketopantoate reductase N-terminal" evidence="4">
    <location>
        <begin position="55"/>
        <end position="178"/>
    </location>
</feature>
<keyword evidence="7" id="KW-1185">Reference proteome</keyword>
<evidence type="ECO:0000256" key="3">
    <source>
        <dbReference type="ARBA" id="ARBA00023002"/>
    </source>
</evidence>
<dbReference type="Pfam" id="PF08546">
    <property type="entry name" value="ApbA_C"/>
    <property type="match status" value="1"/>
</dbReference>
<dbReference type="GO" id="GO:0005739">
    <property type="term" value="C:mitochondrion"/>
    <property type="evidence" value="ECO:0007669"/>
    <property type="project" value="TreeGrafter"/>
</dbReference>
<dbReference type="OrthoDB" id="73846at2759"/>
<proteinExistence type="inferred from homology"/>
<dbReference type="GO" id="GO:0050661">
    <property type="term" value="F:NADP binding"/>
    <property type="evidence" value="ECO:0007669"/>
    <property type="project" value="TreeGrafter"/>
</dbReference>
<feature type="domain" description="Ketopantoate reductase C-terminal" evidence="5">
    <location>
        <begin position="222"/>
        <end position="358"/>
    </location>
</feature>
<gene>
    <name evidence="6" type="ORF">CANARDRAFT_28495</name>
</gene>
<dbReference type="InterPro" id="IPR013752">
    <property type="entry name" value="KPA_reductase"/>
</dbReference>
<evidence type="ECO:0000313" key="7">
    <source>
        <dbReference type="Proteomes" id="UP000094801"/>
    </source>
</evidence>
<name>A0A1E4T0D9_9ASCO</name>
<dbReference type="AlphaFoldDB" id="A0A1E4T0D9"/>
<evidence type="ECO:0000259" key="5">
    <source>
        <dbReference type="Pfam" id="PF08546"/>
    </source>
</evidence>
<dbReference type="PANTHER" id="PTHR43765:SF2">
    <property type="entry name" value="2-DEHYDROPANTOATE 2-REDUCTASE"/>
    <property type="match status" value="1"/>
</dbReference>
<sequence>MTRSIYLFGQDSNCRFIISQLANTSKSPAGLNLLFNDINKLRRFKKAESEIRYQNCISKRNQIITKFAYEASVYPQAEGDNYDSRSSALIDSLIVTNRGYQKESSLDMYKPNMNSDSSVVFINPIPGAIEKIIKHTWRTDMENCPNIYQGFSTHLLENGPKFDVKHMKAGQLKLSAFPKDGDLLGFIKRQNNHFPVDIPPSSVINDLLRADMLSSVYLPYKDILMSQLEKVVIDASMIPLAELLSHNFRALSKLKSIENMVSKIIGECLYVLNKTDTVSLLRSVDPTIDAILDKQRLFDIVYKLSTSAFLNQELAKKSLRTQDSDDILYANEYIITQAKEHGIQASLNSMLVDLARARHQLNQDDETIEIVT</sequence>
<dbReference type="GO" id="GO:0008677">
    <property type="term" value="F:2-dehydropantoate 2-reductase activity"/>
    <property type="evidence" value="ECO:0007669"/>
    <property type="project" value="TreeGrafter"/>
</dbReference>
<evidence type="ECO:0000256" key="2">
    <source>
        <dbReference type="ARBA" id="ARBA00022857"/>
    </source>
</evidence>
<comment type="similarity">
    <text evidence="1">Belongs to the ketopantoate reductase family.</text>
</comment>
<protein>
    <recommendedName>
        <fullName evidence="8">Ketopantoate reductase C-terminal domain-containing protein</fullName>
    </recommendedName>
</protein>
<dbReference type="PANTHER" id="PTHR43765">
    <property type="entry name" value="2-DEHYDROPANTOATE 2-REDUCTASE-RELATED"/>
    <property type="match status" value="1"/>
</dbReference>
<dbReference type="Gene3D" id="1.10.1040.10">
    <property type="entry name" value="N-(1-d-carboxylethyl)-l-norvaline Dehydrogenase, domain 2"/>
    <property type="match status" value="1"/>
</dbReference>
<keyword evidence="3" id="KW-0560">Oxidoreductase</keyword>
<evidence type="ECO:0000256" key="1">
    <source>
        <dbReference type="ARBA" id="ARBA00007870"/>
    </source>
</evidence>
<accession>A0A1E4T0D9</accession>
<dbReference type="STRING" id="983967.A0A1E4T0D9"/>
<organism evidence="6 7">
    <name type="scientific">[Candida] arabinofermentans NRRL YB-2248</name>
    <dbReference type="NCBI Taxonomy" id="983967"/>
    <lineage>
        <taxon>Eukaryota</taxon>
        <taxon>Fungi</taxon>
        <taxon>Dikarya</taxon>
        <taxon>Ascomycota</taxon>
        <taxon>Saccharomycotina</taxon>
        <taxon>Pichiomycetes</taxon>
        <taxon>Pichiales</taxon>
        <taxon>Pichiaceae</taxon>
        <taxon>Ogataea</taxon>
        <taxon>Ogataea/Candida clade</taxon>
    </lineage>
</organism>
<evidence type="ECO:0000313" key="6">
    <source>
        <dbReference type="EMBL" id="ODV85207.1"/>
    </source>
</evidence>
<dbReference type="InterPro" id="IPR013328">
    <property type="entry name" value="6PGD_dom2"/>
</dbReference>
<dbReference type="Pfam" id="PF02558">
    <property type="entry name" value="ApbA"/>
    <property type="match status" value="1"/>
</dbReference>
<reference evidence="7" key="1">
    <citation type="submission" date="2016-04" db="EMBL/GenBank/DDBJ databases">
        <title>Comparative genomics of biotechnologically important yeasts.</title>
        <authorList>
            <consortium name="DOE Joint Genome Institute"/>
            <person name="Riley R."/>
            <person name="Haridas S."/>
            <person name="Wolfe K.H."/>
            <person name="Lopes M.R."/>
            <person name="Hittinger C.T."/>
            <person name="Goker M."/>
            <person name="Salamov A."/>
            <person name="Wisecaver J."/>
            <person name="Long T.M."/>
            <person name="Aerts A.L."/>
            <person name="Barry K."/>
            <person name="Choi C."/>
            <person name="Clum A."/>
            <person name="Coughlan A.Y."/>
            <person name="Deshpande S."/>
            <person name="Douglass A.P."/>
            <person name="Hanson S.J."/>
            <person name="Klenk H.-P."/>
            <person name="Labutti K."/>
            <person name="Lapidus A."/>
            <person name="Lindquist E."/>
            <person name="Lipzen A."/>
            <person name="Meier-Kolthoff J.P."/>
            <person name="Ohm R.A."/>
            <person name="Otillar R.P."/>
            <person name="Pangilinan J."/>
            <person name="Peng Y."/>
            <person name="Rokas A."/>
            <person name="Rosa C.A."/>
            <person name="Scheuner C."/>
            <person name="Sibirny A.A."/>
            <person name="Slot J.C."/>
            <person name="Stielow J.B."/>
            <person name="Sun H."/>
            <person name="Kurtzman C.P."/>
            <person name="Blackwell M."/>
            <person name="Grigoriev I.V."/>
            <person name="Jeffries T.W."/>
        </authorList>
    </citation>
    <scope>NUCLEOTIDE SEQUENCE [LARGE SCALE GENOMIC DNA]</scope>
    <source>
        <strain evidence="7">NRRL YB-2248</strain>
    </source>
</reference>
<keyword evidence="2" id="KW-0521">NADP</keyword>
<dbReference type="InterPro" id="IPR013332">
    <property type="entry name" value="KPR_N"/>
</dbReference>
<dbReference type="Proteomes" id="UP000094801">
    <property type="component" value="Unassembled WGS sequence"/>
</dbReference>
<evidence type="ECO:0008006" key="8">
    <source>
        <dbReference type="Google" id="ProtNLM"/>
    </source>
</evidence>
<dbReference type="InterPro" id="IPR050838">
    <property type="entry name" value="Ketopantoate_reductase"/>
</dbReference>